<dbReference type="RefSeq" id="WP_133274970.1">
    <property type="nucleotide sequence ID" value="NZ_CP037933.1"/>
</dbReference>
<reference evidence="3" key="1">
    <citation type="submission" date="2019-03" db="EMBL/GenBank/DDBJ databases">
        <title>Flavobacterium sp.</title>
        <authorList>
            <person name="Kim H."/>
        </authorList>
    </citation>
    <scope>NUCLEOTIDE SEQUENCE [LARGE SCALE GENOMIC DNA]</scope>
    <source>
        <strain evidence="3">GS13</strain>
    </source>
</reference>
<protein>
    <recommendedName>
        <fullName evidence="1">DUF6250 domain-containing protein</fullName>
    </recommendedName>
</protein>
<evidence type="ECO:0000259" key="1">
    <source>
        <dbReference type="Pfam" id="PF19763"/>
    </source>
</evidence>
<dbReference type="Gene3D" id="2.60.120.200">
    <property type="match status" value="1"/>
</dbReference>
<evidence type="ECO:0000313" key="2">
    <source>
        <dbReference type="EMBL" id="QBN17439.1"/>
    </source>
</evidence>
<dbReference type="OrthoDB" id="262615at2"/>
<dbReference type="Pfam" id="PF19763">
    <property type="entry name" value="DUF6250"/>
    <property type="match status" value="1"/>
</dbReference>
<name>A0A4P6Y5M4_9FLAO</name>
<dbReference type="AlphaFoldDB" id="A0A4P6Y5M4"/>
<dbReference type="KEGG" id="fnk:E1750_01040"/>
<keyword evidence="3" id="KW-1185">Reference proteome</keyword>
<gene>
    <name evidence="2" type="ORF">E1750_01040</name>
</gene>
<dbReference type="InterPro" id="IPR014710">
    <property type="entry name" value="RmlC-like_jellyroll"/>
</dbReference>
<dbReference type="EMBL" id="CP037933">
    <property type="protein sequence ID" value="QBN17439.1"/>
    <property type="molecule type" value="Genomic_DNA"/>
</dbReference>
<evidence type="ECO:0000313" key="3">
    <source>
        <dbReference type="Proteomes" id="UP000291124"/>
    </source>
</evidence>
<feature type="domain" description="DUF6250" evidence="1">
    <location>
        <begin position="67"/>
        <end position="224"/>
    </location>
</feature>
<dbReference type="Gene3D" id="2.60.120.10">
    <property type="entry name" value="Jelly Rolls"/>
    <property type="match status" value="1"/>
</dbReference>
<dbReference type="InterPro" id="IPR046217">
    <property type="entry name" value="DUF6250"/>
</dbReference>
<proteinExistence type="predicted"/>
<accession>A0A4P6Y5M4</accession>
<organism evidence="2 3">
    <name type="scientific">Flavobacterium nackdongense</name>
    <dbReference type="NCBI Taxonomy" id="2547394"/>
    <lineage>
        <taxon>Bacteria</taxon>
        <taxon>Pseudomonadati</taxon>
        <taxon>Bacteroidota</taxon>
        <taxon>Flavobacteriia</taxon>
        <taxon>Flavobacteriales</taxon>
        <taxon>Flavobacteriaceae</taxon>
        <taxon>Flavobacterium</taxon>
    </lineage>
</organism>
<dbReference type="Proteomes" id="UP000291124">
    <property type="component" value="Chromosome"/>
</dbReference>
<sequence length="427" mass="48773">MRLERIYFLVLCLSLLSLSTTFVYSQKQAKVIFADDFKTDTKLWVSEFEQDATSSMLINQGKLEVIATAGGTVWFRNKLKGNVMITYNATLVDVGGKNDRVSDMNTFWMASNPISENINNQSGKFESYDNLHLYYAGIGGHNNETTRFRKYTGNGQKAILKEYTDKEHLLVGNKKYAIKIIVNNGLIQYFVNDNLFWEYKDDAPYKEGYFGFRTYKSHHIYEDFKVYQLNEAKSVSKDSIALENDYVRVMKNATVNTATDAALFGKRLIVALTPFECKSTAGIKTLNRGEIAVFNPEESYSIPKGDFFEVAFKLSHPQPKGPEVWLEPLKNKIVYEDELFRVFEERLAAGDTRELHSHSQRVVVRLNKVQLTDPRYKPNGAPGEGIQVPNTVKFAEPMVHVVKNLSTDTALFNIIIEFKTPIYNNKK</sequence>